<reference evidence="2" key="1">
    <citation type="submission" date="2021-06" db="EMBL/GenBank/DDBJ databases">
        <authorList>
            <person name="Kallberg Y."/>
            <person name="Tangrot J."/>
            <person name="Rosling A."/>
        </authorList>
    </citation>
    <scope>NUCLEOTIDE SEQUENCE</scope>
    <source>
        <strain evidence="2">87-6 pot B 2015</strain>
    </source>
</reference>
<feature type="non-terminal residue" evidence="2">
    <location>
        <position position="260"/>
    </location>
</feature>
<feature type="region of interest" description="Disordered" evidence="1">
    <location>
        <begin position="128"/>
        <end position="152"/>
    </location>
</feature>
<name>A0A9N9EE83_FUNMO</name>
<sequence>EKFSYSKLNDKLKVSSNLVNASRKFARINRPGLQFIKPTPETSTLTTPLLSWTMPKPYGSDYKLDPRRFKKQVLKNKLDEENIVYQENTSRINLASQLQLHLFNKNNQIQPITGKTCTTQLNEAFNYQNVKPNPSSEKKDNNKLSYENSPSINLSLPSNQEQLLMDSEIHSTRISKEIVFLLQRFFLAGNVSKSDHYSEQDMYNELVNLADKGKIDRNKIPKVQTIKGWISRYSKQIKKEAAEKSENAGEGSGSNKRLKI</sequence>
<evidence type="ECO:0000256" key="1">
    <source>
        <dbReference type="SAM" id="MobiDB-lite"/>
    </source>
</evidence>
<gene>
    <name evidence="2" type="ORF">FMOSSE_LOCUS12283</name>
</gene>
<proteinExistence type="predicted"/>
<dbReference type="Proteomes" id="UP000789375">
    <property type="component" value="Unassembled WGS sequence"/>
</dbReference>
<organism evidence="2 3">
    <name type="scientific">Funneliformis mosseae</name>
    <name type="common">Endomycorrhizal fungus</name>
    <name type="synonym">Glomus mosseae</name>
    <dbReference type="NCBI Taxonomy" id="27381"/>
    <lineage>
        <taxon>Eukaryota</taxon>
        <taxon>Fungi</taxon>
        <taxon>Fungi incertae sedis</taxon>
        <taxon>Mucoromycota</taxon>
        <taxon>Glomeromycotina</taxon>
        <taxon>Glomeromycetes</taxon>
        <taxon>Glomerales</taxon>
        <taxon>Glomeraceae</taxon>
        <taxon>Funneliformis</taxon>
    </lineage>
</organism>
<comment type="caution">
    <text evidence="2">The sequence shown here is derived from an EMBL/GenBank/DDBJ whole genome shotgun (WGS) entry which is preliminary data.</text>
</comment>
<evidence type="ECO:0000313" key="3">
    <source>
        <dbReference type="Proteomes" id="UP000789375"/>
    </source>
</evidence>
<feature type="region of interest" description="Disordered" evidence="1">
    <location>
        <begin position="240"/>
        <end position="260"/>
    </location>
</feature>
<evidence type="ECO:0000313" key="2">
    <source>
        <dbReference type="EMBL" id="CAG8668374.1"/>
    </source>
</evidence>
<accession>A0A9N9EE83</accession>
<dbReference type="AlphaFoldDB" id="A0A9N9EE83"/>
<protein>
    <submittedName>
        <fullName evidence="2">2290_t:CDS:1</fullName>
    </submittedName>
</protein>
<keyword evidence="3" id="KW-1185">Reference proteome</keyword>
<dbReference type="EMBL" id="CAJVPP010005663">
    <property type="protein sequence ID" value="CAG8668374.1"/>
    <property type="molecule type" value="Genomic_DNA"/>
</dbReference>